<dbReference type="VEuPathDB" id="TrichDB:TVAGG3_0337790"/>
<evidence type="ECO:0000313" key="2">
    <source>
        <dbReference type="Proteomes" id="UP000001542"/>
    </source>
</evidence>
<dbReference type="AlphaFoldDB" id="A2E5W7"/>
<gene>
    <name evidence="1" type="ORF">TVAG_399290</name>
</gene>
<reference evidence="1" key="2">
    <citation type="journal article" date="2007" name="Science">
        <title>Draft genome sequence of the sexually transmitted pathogen Trichomonas vaginalis.</title>
        <authorList>
            <person name="Carlton J.M."/>
            <person name="Hirt R.P."/>
            <person name="Silva J.C."/>
            <person name="Delcher A.L."/>
            <person name="Schatz M."/>
            <person name="Zhao Q."/>
            <person name="Wortman J.R."/>
            <person name="Bidwell S.L."/>
            <person name="Alsmark U.C.M."/>
            <person name="Besteiro S."/>
            <person name="Sicheritz-Ponten T."/>
            <person name="Noel C.J."/>
            <person name="Dacks J.B."/>
            <person name="Foster P.G."/>
            <person name="Simillion C."/>
            <person name="Van de Peer Y."/>
            <person name="Miranda-Saavedra D."/>
            <person name="Barton G.J."/>
            <person name="Westrop G.D."/>
            <person name="Mueller S."/>
            <person name="Dessi D."/>
            <person name="Fiori P.L."/>
            <person name="Ren Q."/>
            <person name="Paulsen I."/>
            <person name="Zhang H."/>
            <person name="Bastida-Corcuera F.D."/>
            <person name="Simoes-Barbosa A."/>
            <person name="Brown M.T."/>
            <person name="Hayes R.D."/>
            <person name="Mukherjee M."/>
            <person name="Okumura C.Y."/>
            <person name="Schneider R."/>
            <person name="Smith A.J."/>
            <person name="Vanacova S."/>
            <person name="Villalvazo M."/>
            <person name="Haas B.J."/>
            <person name="Pertea M."/>
            <person name="Feldblyum T.V."/>
            <person name="Utterback T.R."/>
            <person name="Shu C.L."/>
            <person name="Osoegawa K."/>
            <person name="de Jong P.J."/>
            <person name="Hrdy I."/>
            <person name="Horvathova L."/>
            <person name="Zubacova Z."/>
            <person name="Dolezal P."/>
            <person name="Malik S.B."/>
            <person name="Logsdon J.M. Jr."/>
            <person name="Henze K."/>
            <person name="Gupta A."/>
            <person name="Wang C.C."/>
            <person name="Dunne R.L."/>
            <person name="Upcroft J.A."/>
            <person name="Upcroft P."/>
            <person name="White O."/>
            <person name="Salzberg S.L."/>
            <person name="Tang P."/>
            <person name="Chiu C.-H."/>
            <person name="Lee Y.-S."/>
            <person name="Embley T.M."/>
            <person name="Coombs G.H."/>
            <person name="Mottram J.C."/>
            <person name="Tachezy J."/>
            <person name="Fraser-Liggett C.M."/>
            <person name="Johnson P.J."/>
        </authorList>
    </citation>
    <scope>NUCLEOTIDE SEQUENCE [LARGE SCALE GENOMIC DNA]</scope>
    <source>
        <strain evidence="1">G3</strain>
    </source>
</reference>
<accession>A2E5W7</accession>
<sequence>MDSQLEQTRQLDELTIDYLKYRNSLIRRTKIGPGNQLSSSIDSLVRKKEKCDHMIRVINDDHISEYRPFVFMRPNTIYTIPFPTISRETLAKLSFLLVVIDANILKSPEYALSHCIAKTIKILLTIEKEKPNLPFHLIVPTSAVIFMHLFMSMISRLEEYTNDPQFFTLFAAYDVLGLQFNVPLMERDLKRLNKNIKDGGCLAKLYFELKNSATNLIVQKVLEEFETGLLYLTGKKDADHYHAHERIYFNGRKLSAMTFKFDENIISCKVEEPTEMMAKFCRIPIMPPYDASNAMSAFGHQNFKMSDSDQVGYFQDTYQREGLSFTPKVSAHSTSKKANSLQFKPESYDFFFNLA</sequence>
<dbReference type="VEuPathDB" id="TrichDB:TVAG_399290"/>
<proteinExistence type="predicted"/>
<name>A2E5W7_TRIV3</name>
<dbReference type="Proteomes" id="UP000001542">
    <property type="component" value="Unassembled WGS sequence"/>
</dbReference>
<protein>
    <submittedName>
        <fullName evidence="1">Uncharacterized protein</fullName>
    </submittedName>
</protein>
<evidence type="ECO:0000313" key="1">
    <source>
        <dbReference type="EMBL" id="EAY11924.1"/>
    </source>
</evidence>
<organism evidence="1 2">
    <name type="scientific">Trichomonas vaginalis (strain ATCC PRA-98 / G3)</name>
    <dbReference type="NCBI Taxonomy" id="412133"/>
    <lineage>
        <taxon>Eukaryota</taxon>
        <taxon>Metamonada</taxon>
        <taxon>Parabasalia</taxon>
        <taxon>Trichomonadida</taxon>
        <taxon>Trichomonadidae</taxon>
        <taxon>Trichomonas</taxon>
    </lineage>
</organism>
<dbReference type="KEGG" id="tva:4769883"/>
<reference evidence="1" key="1">
    <citation type="submission" date="2006-10" db="EMBL/GenBank/DDBJ databases">
        <authorList>
            <person name="Amadeo P."/>
            <person name="Zhao Q."/>
            <person name="Wortman J."/>
            <person name="Fraser-Liggett C."/>
            <person name="Carlton J."/>
        </authorList>
    </citation>
    <scope>NUCLEOTIDE SEQUENCE</scope>
    <source>
        <strain evidence="1">G3</strain>
    </source>
</reference>
<keyword evidence="2" id="KW-1185">Reference proteome</keyword>
<dbReference type="RefSeq" id="XP_001324147.1">
    <property type="nucleotide sequence ID" value="XM_001324112.1"/>
</dbReference>
<dbReference type="InParanoid" id="A2E5W7"/>
<dbReference type="EMBL" id="DS113310">
    <property type="protein sequence ID" value="EAY11924.1"/>
    <property type="molecule type" value="Genomic_DNA"/>
</dbReference>